<keyword evidence="4" id="KW-0805">Transcription regulation</keyword>
<comment type="caution">
    <text evidence="9">The sequence shown here is derived from an EMBL/GenBank/DDBJ whole genome shotgun (WGS) entry which is preliminary data.</text>
</comment>
<dbReference type="Gene3D" id="3.90.25.10">
    <property type="entry name" value="UDP-galactose 4-epimerase, domain 1"/>
    <property type="match status" value="1"/>
</dbReference>
<reference evidence="9 10" key="1">
    <citation type="submission" date="2021-05" db="EMBL/GenBank/DDBJ databases">
        <title>Genome Assembly of Synthetic Allotetraploid Brassica napus Reveals Homoeologous Exchanges between Subgenomes.</title>
        <authorList>
            <person name="Davis J.T."/>
        </authorList>
    </citation>
    <scope>NUCLEOTIDE SEQUENCE [LARGE SCALE GENOMIC DNA]</scope>
    <source>
        <strain evidence="10">cv. Da-Ae</strain>
        <tissue evidence="9">Seedling</tissue>
    </source>
</reference>
<evidence type="ECO:0000256" key="2">
    <source>
        <dbReference type="ARBA" id="ARBA00022857"/>
    </source>
</evidence>
<dbReference type="SUPFAM" id="SSF51735">
    <property type="entry name" value="NAD(P)-binding Rossmann-fold domains"/>
    <property type="match status" value="1"/>
</dbReference>
<gene>
    <name evidence="9" type="ORF">HID58_000355</name>
</gene>
<dbReference type="InterPro" id="IPR011598">
    <property type="entry name" value="bHLH_dom"/>
</dbReference>
<dbReference type="EMBL" id="JAGKQM010000001">
    <property type="protein sequence ID" value="KAH0940718.1"/>
    <property type="molecule type" value="Genomic_DNA"/>
</dbReference>
<sequence>MRPRLRQNVLSLKKMMMMNGEATEAELFLNCADMSVLERQRAQLNYHHLPGFFSNSSTINGGEIDDGFLASAGLDLPEIYGEVHGDARISVSPGNITNESGNSKKRKFGCVDTETKVFNEKKKMMMMDREVEVEEEEEKSKITEQSTKSIMKMKNKAKKEQNSCSNDSSKVTKDSQRTDYIHVRARRGQATDSHSIAERARREKISERMKFLQDLVPGCEKITGKAGMLDEIINYVQSLQRQVEFLSMKLATVSPRLDFNIDDIFAKEVVSAPMMNLPNTVMPPHMMVNSGYPHDMVNSGYVHFNPMQQVVTSSDPLACFNNGQSATMWDSDVQNLYSSLGLIEFWVLQRKSTSLSSSTASKCKRTELEKMEKTKEKSRVLVIGATGRLGHYLTRFSIQSGHPTFALIRNSTFSDPSKSVTLESLSSSGVTLLKGSLDDEASLEEAVSKVDVVISAIPSKHVLDQKLLINVIKRTPSITRFIPAEYGADPDKTQVSDLDHGFYSKKSEIRRLIESSNIPYTYICCGLFMRILLPSLVQPGLQSPPVDKVTVFGDGNVKAVFVSEVDAAAFTIKTIDDPRTLNKTLYLRPCGNVCSMNDLVEMWEGKIEKRLVKTFVTESQLLEKIKETPYPDDMEMVFIYSFFIKGHHTYFEIDESCGGVNGTELYPDVKYMTVSEFLDTLL</sequence>
<keyword evidence="3" id="KW-0560">Oxidoreductase</keyword>
<evidence type="ECO:0000256" key="7">
    <source>
        <dbReference type="SAM" id="MobiDB-lite"/>
    </source>
</evidence>
<dbReference type="PANTHER" id="PTHR43349:SF34">
    <property type="entry name" value="PINORESINOL-LARICIRESINOL REDUCTASE 3-RELATED"/>
    <property type="match status" value="1"/>
</dbReference>
<evidence type="ECO:0000256" key="6">
    <source>
        <dbReference type="ARBA" id="ARBA00023242"/>
    </source>
</evidence>
<dbReference type="SUPFAM" id="SSF47459">
    <property type="entry name" value="HLH, helix-loop-helix DNA-binding domain"/>
    <property type="match status" value="1"/>
</dbReference>
<evidence type="ECO:0000259" key="8">
    <source>
        <dbReference type="PROSITE" id="PS50888"/>
    </source>
</evidence>
<accession>A0ABQ8EJ20</accession>
<dbReference type="InterPro" id="IPR045312">
    <property type="entry name" value="PCBER-like"/>
</dbReference>
<dbReference type="Pfam" id="PF00010">
    <property type="entry name" value="HLH"/>
    <property type="match status" value="1"/>
</dbReference>
<dbReference type="CDD" id="cd05259">
    <property type="entry name" value="PCBER_SDR_a"/>
    <property type="match status" value="1"/>
</dbReference>
<proteinExistence type="predicted"/>
<keyword evidence="5" id="KW-0804">Transcription</keyword>
<dbReference type="InterPro" id="IPR008030">
    <property type="entry name" value="NmrA-like"/>
</dbReference>
<organism evidence="9 10">
    <name type="scientific">Brassica napus</name>
    <name type="common">Rape</name>
    <dbReference type="NCBI Taxonomy" id="3708"/>
    <lineage>
        <taxon>Eukaryota</taxon>
        <taxon>Viridiplantae</taxon>
        <taxon>Streptophyta</taxon>
        <taxon>Embryophyta</taxon>
        <taxon>Tracheophyta</taxon>
        <taxon>Spermatophyta</taxon>
        <taxon>Magnoliopsida</taxon>
        <taxon>eudicotyledons</taxon>
        <taxon>Gunneridae</taxon>
        <taxon>Pentapetalae</taxon>
        <taxon>rosids</taxon>
        <taxon>malvids</taxon>
        <taxon>Brassicales</taxon>
        <taxon>Brassicaceae</taxon>
        <taxon>Brassiceae</taxon>
        <taxon>Brassica</taxon>
    </lineage>
</organism>
<evidence type="ECO:0000313" key="9">
    <source>
        <dbReference type="EMBL" id="KAH0940718.1"/>
    </source>
</evidence>
<evidence type="ECO:0000313" key="10">
    <source>
        <dbReference type="Proteomes" id="UP000824890"/>
    </source>
</evidence>
<dbReference type="InterPro" id="IPR036291">
    <property type="entry name" value="NAD(P)-bd_dom_sf"/>
</dbReference>
<evidence type="ECO:0000256" key="3">
    <source>
        <dbReference type="ARBA" id="ARBA00023002"/>
    </source>
</evidence>
<feature type="region of interest" description="Disordered" evidence="7">
    <location>
        <begin position="129"/>
        <end position="175"/>
    </location>
</feature>
<dbReference type="InterPro" id="IPR036638">
    <property type="entry name" value="HLH_DNA-bd_sf"/>
</dbReference>
<dbReference type="PROSITE" id="PS50888">
    <property type="entry name" value="BHLH"/>
    <property type="match status" value="1"/>
</dbReference>
<name>A0ABQ8EJ20_BRANA</name>
<evidence type="ECO:0000256" key="5">
    <source>
        <dbReference type="ARBA" id="ARBA00023163"/>
    </source>
</evidence>
<dbReference type="PANTHER" id="PTHR43349">
    <property type="entry name" value="PINORESINOL REDUCTASE-RELATED"/>
    <property type="match status" value="1"/>
</dbReference>
<evidence type="ECO:0000256" key="4">
    <source>
        <dbReference type="ARBA" id="ARBA00023015"/>
    </source>
</evidence>
<comment type="subcellular location">
    <subcellularLocation>
        <location evidence="1">Nucleus</location>
    </subcellularLocation>
</comment>
<keyword evidence="10" id="KW-1185">Reference proteome</keyword>
<feature type="domain" description="BHLH" evidence="8">
    <location>
        <begin position="189"/>
        <end position="239"/>
    </location>
</feature>
<keyword evidence="6" id="KW-0539">Nucleus</keyword>
<dbReference type="CDD" id="cd18919">
    <property type="entry name" value="bHLH_AtBPE_like"/>
    <property type="match status" value="1"/>
</dbReference>
<dbReference type="Pfam" id="PF05368">
    <property type="entry name" value="NmrA"/>
    <property type="match status" value="1"/>
</dbReference>
<evidence type="ECO:0000256" key="1">
    <source>
        <dbReference type="ARBA" id="ARBA00004123"/>
    </source>
</evidence>
<dbReference type="Proteomes" id="UP000824890">
    <property type="component" value="Unassembled WGS sequence"/>
</dbReference>
<dbReference type="InterPro" id="IPR050608">
    <property type="entry name" value="NmrA-type/Isoflavone_red_sf"/>
</dbReference>
<protein>
    <recommendedName>
        <fullName evidence="8">BHLH domain-containing protein</fullName>
    </recommendedName>
</protein>
<dbReference type="SMART" id="SM00353">
    <property type="entry name" value="HLH"/>
    <property type="match status" value="1"/>
</dbReference>
<dbReference type="Gene3D" id="4.10.280.10">
    <property type="entry name" value="Helix-loop-helix DNA-binding domain"/>
    <property type="match status" value="1"/>
</dbReference>
<keyword evidence="2" id="KW-0521">NADP</keyword>
<dbReference type="Gene3D" id="3.40.50.720">
    <property type="entry name" value="NAD(P)-binding Rossmann-like Domain"/>
    <property type="match status" value="1"/>
</dbReference>